<dbReference type="Proteomes" id="UP001152484">
    <property type="component" value="Unassembled WGS sequence"/>
</dbReference>
<gene>
    <name evidence="1" type="ORF">CEURO_LOCUS20771</name>
</gene>
<sequence length="36" mass="3339">MAAKVAAVAILPPACGVGGARGSSHVSQTSNGRGGC</sequence>
<reference evidence="1" key="1">
    <citation type="submission" date="2022-07" db="EMBL/GenBank/DDBJ databases">
        <authorList>
            <person name="Macas J."/>
            <person name="Novak P."/>
            <person name="Neumann P."/>
        </authorList>
    </citation>
    <scope>NUCLEOTIDE SEQUENCE</scope>
</reference>
<accession>A0A9P0ZX05</accession>
<proteinExistence type="predicted"/>
<organism evidence="1 2">
    <name type="scientific">Cuscuta europaea</name>
    <name type="common">European dodder</name>
    <dbReference type="NCBI Taxonomy" id="41803"/>
    <lineage>
        <taxon>Eukaryota</taxon>
        <taxon>Viridiplantae</taxon>
        <taxon>Streptophyta</taxon>
        <taxon>Embryophyta</taxon>
        <taxon>Tracheophyta</taxon>
        <taxon>Spermatophyta</taxon>
        <taxon>Magnoliopsida</taxon>
        <taxon>eudicotyledons</taxon>
        <taxon>Gunneridae</taxon>
        <taxon>Pentapetalae</taxon>
        <taxon>asterids</taxon>
        <taxon>lamiids</taxon>
        <taxon>Solanales</taxon>
        <taxon>Convolvulaceae</taxon>
        <taxon>Cuscuteae</taxon>
        <taxon>Cuscuta</taxon>
        <taxon>Cuscuta subgen. Cuscuta</taxon>
    </lineage>
</organism>
<evidence type="ECO:0000313" key="2">
    <source>
        <dbReference type="Proteomes" id="UP001152484"/>
    </source>
</evidence>
<dbReference type="AlphaFoldDB" id="A0A9P0ZX05"/>
<evidence type="ECO:0000313" key="1">
    <source>
        <dbReference type="EMBL" id="CAH9115344.1"/>
    </source>
</evidence>
<dbReference type="EMBL" id="CAMAPE010000066">
    <property type="protein sequence ID" value="CAH9115344.1"/>
    <property type="molecule type" value="Genomic_DNA"/>
</dbReference>
<keyword evidence="2" id="KW-1185">Reference proteome</keyword>
<name>A0A9P0ZX05_CUSEU</name>
<protein>
    <submittedName>
        <fullName evidence="1">Uncharacterized protein</fullName>
    </submittedName>
</protein>
<comment type="caution">
    <text evidence="1">The sequence shown here is derived from an EMBL/GenBank/DDBJ whole genome shotgun (WGS) entry which is preliminary data.</text>
</comment>